<proteinExistence type="predicted"/>
<comment type="caution">
    <text evidence="1">The sequence shown here is derived from an EMBL/GenBank/DDBJ whole genome shotgun (WGS) entry which is preliminary data.</text>
</comment>
<organism evidence="1 2">
    <name type="scientific">Manihot esculenta</name>
    <name type="common">Cassava</name>
    <name type="synonym">Jatropha manihot</name>
    <dbReference type="NCBI Taxonomy" id="3983"/>
    <lineage>
        <taxon>Eukaryota</taxon>
        <taxon>Viridiplantae</taxon>
        <taxon>Streptophyta</taxon>
        <taxon>Embryophyta</taxon>
        <taxon>Tracheophyta</taxon>
        <taxon>Spermatophyta</taxon>
        <taxon>Magnoliopsida</taxon>
        <taxon>eudicotyledons</taxon>
        <taxon>Gunneridae</taxon>
        <taxon>Pentapetalae</taxon>
        <taxon>rosids</taxon>
        <taxon>fabids</taxon>
        <taxon>Malpighiales</taxon>
        <taxon>Euphorbiaceae</taxon>
        <taxon>Crotonoideae</taxon>
        <taxon>Manihoteae</taxon>
        <taxon>Manihot</taxon>
    </lineage>
</organism>
<gene>
    <name evidence="1" type="ORF">MANES_01G083800v8</name>
</gene>
<reference evidence="2" key="1">
    <citation type="journal article" date="2016" name="Nat. Biotechnol.">
        <title>Sequencing wild and cultivated cassava and related species reveals extensive interspecific hybridization and genetic diversity.</title>
        <authorList>
            <person name="Bredeson J.V."/>
            <person name="Lyons J.B."/>
            <person name="Prochnik S.E."/>
            <person name="Wu G.A."/>
            <person name="Ha C.M."/>
            <person name="Edsinger-Gonzales E."/>
            <person name="Grimwood J."/>
            <person name="Schmutz J."/>
            <person name="Rabbi I.Y."/>
            <person name="Egesi C."/>
            <person name="Nauluvula P."/>
            <person name="Lebot V."/>
            <person name="Ndunguru J."/>
            <person name="Mkamilo G."/>
            <person name="Bart R.S."/>
            <person name="Setter T.L."/>
            <person name="Gleadow R.M."/>
            <person name="Kulakow P."/>
            <person name="Ferguson M.E."/>
            <person name="Rounsley S."/>
            <person name="Rokhsar D.S."/>
        </authorList>
    </citation>
    <scope>NUCLEOTIDE SEQUENCE [LARGE SCALE GENOMIC DNA]</scope>
    <source>
        <strain evidence="2">cv. AM560-2</strain>
    </source>
</reference>
<evidence type="ECO:0000313" key="2">
    <source>
        <dbReference type="Proteomes" id="UP000091857"/>
    </source>
</evidence>
<dbReference type="Proteomes" id="UP000091857">
    <property type="component" value="Chromosome 1"/>
</dbReference>
<protein>
    <submittedName>
        <fullName evidence="1">Uncharacterized protein</fullName>
    </submittedName>
</protein>
<sequence>MAQILKPPSIFNLRNAAYNLFSLKLEVAKAMNSILNFHKHTTKSWNKKKTSLPYGSPLFLLLISVFSIFFFFVLFSSHSKIPNYVLHNTQYCTRFQTLTGGEKFLWYAPHSGFSNQLSEFKNGILMAGILNRTIVVPPILDHHAVALGSCPKFRVTGPKEIRVSVWDHAIELVKTGRYVSMVDIVDISSLVPSSVRAIDFRIFASLWCSVNKDITCINDLNAQSSLFESLRQCGSVLSGVNGNIDKCLYAVDEDCRTTVWTYKNGEEDGVFDAFQPDEKLKKRKNISYVRRRRDVHKTLGLGSESESATILAFGSLFTAPYKGSELYIDIHDVQRDQRIQSLIEKSKFLPFVPEILSAGKIFASETIKAPFLCAQLRLLDGQFKNHWESTFMGLKQKLESLKQTDPQPIHIFLMTDLPQRNWTGSYLGDLASDLDHFKLHFLREEDDLVIQTAKKIAVAGRGLRLGDIPWINGVRKMKMHCSYQSLPNILLYIEESVCSCASLGFVGTAGSTIAESIELMRKSDVCRTS</sequence>
<evidence type="ECO:0000313" key="1">
    <source>
        <dbReference type="EMBL" id="KAG8662290.1"/>
    </source>
</evidence>
<dbReference type="EMBL" id="CM004387">
    <property type="protein sequence ID" value="KAG8662290.1"/>
    <property type="molecule type" value="Genomic_DNA"/>
</dbReference>
<name>A0ACB7IC08_MANES</name>
<accession>A0ACB7IC08</accession>
<keyword evidence="2" id="KW-1185">Reference proteome</keyword>